<dbReference type="InterPro" id="IPR020616">
    <property type="entry name" value="Thiolase_N"/>
</dbReference>
<dbReference type="PANTHER" id="PTHR43365">
    <property type="entry name" value="BLR7806 PROTEIN"/>
    <property type="match status" value="1"/>
</dbReference>
<dbReference type="Proteomes" id="UP000008311">
    <property type="component" value="Unassembled WGS sequence"/>
</dbReference>
<dbReference type="eggNOG" id="KOG1389">
    <property type="taxonomic scope" value="Eukaryota"/>
</dbReference>
<accession>B9TJL2</accession>
<evidence type="ECO:0000259" key="1">
    <source>
        <dbReference type="Pfam" id="PF00108"/>
    </source>
</evidence>
<dbReference type="InterPro" id="IPR016039">
    <property type="entry name" value="Thiolase-like"/>
</dbReference>
<keyword evidence="3" id="KW-1185">Reference proteome</keyword>
<dbReference type="AlphaFoldDB" id="B9TJL2"/>
<dbReference type="EMBL" id="EQ984054">
    <property type="protein sequence ID" value="EEF23951.1"/>
    <property type="molecule type" value="Genomic_DNA"/>
</dbReference>
<name>B9TJL2_RICCO</name>
<dbReference type="PANTHER" id="PTHR43365:SF1">
    <property type="entry name" value="ACETYL-COA C-ACYLTRANSFERASE"/>
    <property type="match status" value="1"/>
</dbReference>
<dbReference type="EC" id="2.3.1.16" evidence="2"/>
<sequence length="149" mass="15557">MKEAWIIDAVRSPRAIGKPGKGAYSGMHSQRLLAQVLRAIADRNHLNTAEIDDVIIGCSGQYGQQGGCIARMSALDAGYDVNASGITVDRFCGSSISSVNMAATSIMAGFEDLIVAGGVEMMSFMAANPNGMHVDSGTAPARLHPMANV</sequence>
<feature type="non-terminal residue" evidence="2">
    <location>
        <position position="149"/>
    </location>
</feature>
<protein>
    <submittedName>
        <fullName evidence="2">Acetyl-CoA acetyltransferase, putative</fullName>
        <ecNumber evidence="2">2.3.1.16</ecNumber>
    </submittedName>
</protein>
<dbReference type="InParanoid" id="B9TJL2"/>
<dbReference type="SUPFAM" id="SSF53901">
    <property type="entry name" value="Thiolase-like"/>
    <property type="match status" value="1"/>
</dbReference>
<dbReference type="GO" id="GO:0003988">
    <property type="term" value="F:acetyl-CoA C-acyltransferase activity"/>
    <property type="evidence" value="ECO:0007669"/>
    <property type="project" value="UniProtKB-EC"/>
</dbReference>
<reference evidence="3" key="1">
    <citation type="journal article" date="2010" name="Nat. Biotechnol.">
        <title>Draft genome sequence of the oilseed species Ricinus communis.</title>
        <authorList>
            <person name="Chan A.P."/>
            <person name="Crabtree J."/>
            <person name="Zhao Q."/>
            <person name="Lorenzi H."/>
            <person name="Orvis J."/>
            <person name="Puiu D."/>
            <person name="Melake-Berhan A."/>
            <person name="Jones K.M."/>
            <person name="Redman J."/>
            <person name="Chen G."/>
            <person name="Cahoon E.B."/>
            <person name="Gedil M."/>
            <person name="Stanke M."/>
            <person name="Haas B.J."/>
            <person name="Wortman J.R."/>
            <person name="Fraser-Liggett C.M."/>
            <person name="Ravel J."/>
            <person name="Rabinowicz P.D."/>
        </authorList>
    </citation>
    <scope>NUCLEOTIDE SEQUENCE [LARGE SCALE GENOMIC DNA]</scope>
    <source>
        <strain evidence="3">cv. Hale</strain>
    </source>
</reference>
<dbReference type="Gene3D" id="3.40.47.10">
    <property type="match status" value="1"/>
</dbReference>
<keyword evidence="2" id="KW-0012">Acyltransferase</keyword>
<feature type="domain" description="Thiolase N-terminal" evidence="1">
    <location>
        <begin position="6"/>
        <end position="126"/>
    </location>
</feature>
<gene>
    <name evidence="2" type="ORF">RCOM_1870620</name>
</gene>
<dbReference type="Pfam" id="PF00108">
    <property type="entry name" value="Thiolase_N"/>
    <property type="match status" value="1"/>
</dbReference>
<proteinExistence type="predicted"/>
<organism evidence="2 3">
    <name type="scientific">Ricinus communis</name>
    <name type="common">Castor bean</name>
    <dbReference type="NCBI Taxonomy" id="3988"/>
    <lineage>
        <taxon>Eukaryota</taxon>
        <taxon>Viridiplantae</taxon>
        <taxon>Streptophyta</taxon>
        <taxon>Embryophyta</taxon>
        <taxon>Tracheophyta</taxon>
        <taxon>Spermatophyta</taxon>
        <taxon>Magnoliopsida</taxon>
        <taxon>eudicotyledons</taxon>
        <taxon>Gunneridae</taxon>
        <taxon>Pentapetalae</taxon>
        <taxon>rosids</taxon>
        <taxon>fabids</taxon>
        <taxon>Malpighiales</taxon>
        <taxon>Euphorbiaceae</taxon>
        <taxon>Acalyphoideae</taxon>
        <taxon>Acalypheae</taxon>
        <taxon>Ricinus</taxon>
    </lineage>
</organism>
<evidence type="ECO:0000313" key="2">
    <source>
        <dbReference type="EMBL" id="EEF23951.1"/>
    </source>
</evidence>
<keyword evidence="2" id="KW-0808">Transferase</keyword>
<evidence type="ECO:0000313" key="3">
    <source>
        <dbReference type="Proteomes" id="UP000008311"/>
    </source>
</evidence>
<dbReference type="STRING" id="3988.B9TJL2"/>